<proteinExistence type="predicted"/>
<organism evidence="1 2">
    <name type="scientific">Xylaria curta</name>
    <dbReference type="NCBI Taxonomy" id="42375"/>
    <lineage>
        <taxon>Eukaryota</taxon>
        <taxon>Fungi</taxon>
        <taxon>Dikarya</taxon>
        <taxon>Ascomycota</taxon>
        <taxon>Pezizomycotina</taxon>
        <taxon>Sordariomycetes</taxon>
        <taxon>Xylariomycetidae</taxon>
        <taxon>Xylariales</taxon>
        <taxon>Xylariaceae</taxon>
        <taxon>Xylaria</taxon>
    </lineage>
</organism>
<evidence type="ECO:0000313" key="2">
    <source>
        <dbReference type="Proteomes" id="UP001143856"/>
    </source>
</evidence>
<dbReference type="EMBL" id="JAPDGR010004226">
    <property type="protein sequence ID" value="KAJ2968756.1"/>
    <property type="molecule type" value="Genomic_DNA"/>
</dbReference>
<protein>
    <submittedName>
        <fullName evidence="1">Uncharacterized protein</fullName>
    </submittedName>
</protein>
<gene>
    <name evidence="1" type="ORF">NUW58_g10150</name>
</gene>
<evidence type="ECO:0000313" key="1">
    <source>
        <dbReference type="EMBL" id="KAJ2968756.1"/>
    </source>
</evidence>
<dbReference type="Proteomes" id="UP001143856">
    <property type="component" value="Unassembled WGS sequence"/>
</dbReference>
<comment type="caution">
    <text evidence="1">The sequence shown here is derived from an EMBL/GenBank/DDBJ whole genome shotgun (WGS) entry which is preliminary data.</text>
</comment>
<accession>A0ACC1MR60</accession>
<sequence>MGEEKEKERLSSESGRPSLDSLVGRTEGTSSPSQFRSSGEQRRRTSFESHDGSEPPRARKSSLAPVAERKSEYGMDGFLMKAPTDQSPFLQEPTTSSPELSRLSNEPSDEIKSDLLKSRRFSTSPQLPILTRVSGFGDDFFSGPSGYSSQASPKLPTSAEERRSLHNDMDVIKPPVDNTEKQPPNTLGATKEVSTKLDVKPPEVASPEVTEEGTMQLTQPQHDRTRPQLPGGWVSESLSILVPSEQSTPSEKQEAKGSTNFANLKSISVSPVTESGPEPSGIFSSTGNPSLPPSTDMPGNMLNVNEASQPSAKGRGTATGQHNDATASGALVAGDHHPTPQSLPPLKTEIPSTQPLSRPISTVAPAIRDMSPEQPTTITTSGSGFSPTAPLNFNRAQAVGQSDFILPSTRIRKSTNSTIDTTSPEKDNDKLRDEIIKSLSPAPISPGSSGLPAKAEQGIEQAPGDLTRESTYLAGVYDDYLSPTEEKSPREVNSTANESTPMAPNQSSETPNASAAKLRDMSISQTVQMAPPQSVQSPVPEESTRLRRFSWQQDPEEVVLSPTESKLDTSVFPQESLVRNQSGMNAESSTNLNTVSPITDSLQAEAGAAGTISHQVSQVSSRGLEDTTLAAIEPPSPISFVGPRGPHPASDERNVARLSLADEKEKVLIGDTQSATSSVSDQHPALAKAPEQGDRGPSPVLRLPDVAASRPQATPTPFREILNFATYEERVQKFDETREQFLRHGFRVCRIG</sequence>
<keyword evidence="2" id="KW-1185">Reference proteome</keyword>
<reference evidence="1" key="1">
    <citation type="submission" date="2022-10" db="EMBL/GenBank/DDBJ databases">
        <title>Genome Sequence of Xylaria curta.</title>
        <authorList>
            <person name="Buettner E."/>
        </authorList>
    </citation>
    <scope>NUCLEOTIDE SEQUENCE</scope>
    <source>
        <strain evidence="1">Babe10</strain>
    </source>
</reference>
<name>A0ACC1MR60_9PEZI</name>